<dbReference type="GO" id="GO:0043022">
    <property type="term" value="F:ribosome binding"/>
    <property type="evidence" value="ECO:0007669"/>
    <property type="project" value="TreeGrafter"/>
</dbReference>
<dbReference type="SUPFAM" id="SSF52540">
    <property type="entry name" value="P-loop containing nucleoside triphosphate hydrolases"/>
    <property type="match status" value="2"/>
</dbReference>
<dbReference type="PROSITE" id="PS51712">
    <property type="entry name" value="G_ENGA"/>
    <property type="match status" value="1"/>
</dbReference>
<dbReference type="PANTHER" id="PTHR43834:SF6">
    <property type="entry name" value="GTPASE DER"/>
    <property type="match status" value="1"/>
</dbReference>
<evidence type="ECO:0000256" key="2">
    <source>
        <dbReference type="ARBA" id="ARBA00020953"/>
    </source>
</evidence>
<keyword evidence="4 10" id="KW-0677">Repeat</keyword>
<dbReference type="FunFam" id="3.40.50.300:FF:000494">
    <property type="entry name" value="tRNA modification GTPase MnmE"/>
    <property type="match status" value="1"/>
</dbReference>
<evidence type="ECO:0000313" key="12">
    <source>
        <dbReference type="EMBL" id="CAA6803879.1"/>
    </source>
</evidence>
<dbReference type="PIRSF" id="PIRSF006485">
    <property type="entry name" value="GTP-binding_EngA"/>
    <property type="match status" value="1"/>
</dbReference>
<dbReference type="InterPro" id="IPR027417">
    <property type="entry name" value="P-loop_NTPase"/>
</dbReference>
<name>A0A6S6SG77_9BACT</name>
<evidence type="ECO:0000256" key="7">
    <source>
        <dbReference type="ARBA" id="ARBA00032345"/>
    </source>
</evidence>
<keyword evidence="3 8" id="KW-0690">Ribosome biogenesis</keyword>
<dbReference type="NCBIfam" id="TIGR00231">
    <property type="entry name" value="small_GTP"/>
    <property type="match status" value="2"/>
</dbReference>
<dbReference type="Gene3D" id="3.30.300.20">
    <property type="match status" value="1"/>
</dbReference>
<comment type="subunit">
    <text evidence="8">Associates with the 50S ribosomal subunit.</text>
</comment>
<protein>
    <recommendedName>
        <fullName evidence="2 8">GTPase Der</fullName>
    </recommendedName>
    <alternativeName>
        <fullName evidence="7 8">GTP-binding protein EngA</fullName>
    </alternativeName>
</protein>
<keyword evidence="5 8" id="KW-0547">Nucleotide-binding</keyword>
<dbReference type="GO" id="GO:0005525">
    <property type="term" value="F:GTP binding"/>
    <property type="evidence" value="ECO:0007669"/>
    <property type="project" value="UniProtKB-UniRule"/>
</dbReference>
<evidence type="ECO:0000256" key="5">
    <source>
        <dbReference type="ARBA" id="ARBA00022741"/>
    </source>
</evidence>
<feature type="domain" description="EngA-type G" evidence="11">
    <location>
        <begin position="195"/>
        <end position="366"/>
    </location>
</feature>
<dbReference type="InterPro" id="IPR005225">
    <property type="entry name" value="Small_GTP-bd"/>
</dbReference>
<dbReference type="PRINTS" id="PR00326">
    <property type="entry name" value="GTP1OBG"/>
</dbReference>
<dbReference type="InterPro" id="IPR031166">
    <property type="entry name" value="G_ENGA"/>
</dbReference>
<dbReference type="CDD" id="cd01895">
    <property type="entry name" value="EngA2"/>
    <property type="match status" value="1"/>
</dbReference>
<dbReference type="HAMAP" id="MF_00195">
    <property type="entry name" value="GTPase_Der"/>
    <property type="match status" value="1"/>
</dbReference>
<dbReference type="CDD" id="cd01894">
    <property type="entry name" value="EngA1"/>
    <property type="match status" value="1"/>
</dbReference>
<evidence type="ECO:0000256" key="3">
    <source>
        <dbReference type="ARBA" id="ARBA00022517"/>
    </source>
</evidence>
<dbReference type="NCBIfam" id="TIGR03594">
    <property type="entry name" value="GTPase_EngA"/>
    <property type="match status" value="1"/>
</dbReference>
<feature type="binding site" evidence="8">
    <location>
        <begin position="201"/>
        <end position="208"/>
    </location>
    <ligand>
        <name>GTP</name>
        <dbReference type="ChEBI" id="CHEBI:37565"/>
        <label>2</label>
    </ligand>
</feature>
<dbReference type="AlphaFoldDB" id="A0A6S6SG77"/>
<dbReference type="InterPro" id="IPR032859">
    <property type="entry name" value="KH_dom-like"/>
</dbReference>
<evidence type="ECO:0000256" key="6">
    <source>
        <dbReference type="ARBA" id="ARBA00023134"/>
    </source>
</evidence>
<evidence type="ECO:0000259" key="11">
    <source>
        <dbReference type="PROSITE" id="PS51712"/>
    </source>
</evidence>
<proteinExistence type="inferred from homology"/>
<feature type="binding site" evidence="8">
    <location>
        <begin position="116"/>
        <end position="119"/>
    </location>
    <ligand>
        <name>GTP</name>
        <dbReference type="ChEBI" id="CHEBI:37565"/>
        <label>1</label>
    </ligand>
</feature>
<dbReference type="PANTHER" id="PTHR43834">
    <property type="entry name" value="GTPASE DER"/>
    <property type="match status" value="1"/>
</dbReference>
<evidence type="ECO:0000256" key="1">
    <source>
        <dbReference type="ARBA" id="ARBA00008279"/>
    </source>
</evidence>
<keyword evidence="6 8" id="KW-0342">GTP-binding</keyword>
<sequence length="473" mass="53769">MTKIALIGKPNVGKSSLFNRLAGSRIAITSDFSGTTRDINEHVISLDDKEFLLFDTGGLDDSSDMFVAVKNKSLQAANKADIIVFMVDGKSFPDDDDKKIFFELQQMGKEIALLINKVDSHNDETRAWEFISFGAETVFNISVSHNKGVNDLKRWIYALLPKKDEVTQPIIEDEVSFEDLLLEENVVKKEVSNDIKIAILGRVNVGKSSLLNALLREDKAVVSEQAGTTIDPVDEEIIYAEKKLTFVDTAGIRKRSKILGIEKFALDRTTRMLENANIALLVLDASEEFKELDERIASYIDKYTLGCIIVLNKWDKARDDYKKVVEDVRYRFKFLSYAPVLTVSALTKQRVHRILDKILEVHENYSRRISTSKLNDFMKKVTAKHSIPTLQGKTVKIYFTTQYDTQPPRIALVMNRAKLHFSYRRYIINNLRDEFDFEGSPVLLKAKERTKAEDADVSAGKKYLSVKEEQGLS</sequence>
<feature type="binding site" evidence="8">
    <location>
        <begin position="312"/>
        <end position="315"/>
    </location>
    <ligand>
        <name>GTP</name>
        <dbReference type="ChEBI" id="CHEBI:37565"/>
        <label>2</label>
    </ligand>
</feature>
<evidence type="ECO:0000256" key="10">
    <source>
        <dbReference type="RuleBase" id="RU004481"/>
    </source>
</evidence>
<dbReference type="InterPro" id="IPR016484">
    <property type="entry name" value="GTPase_Der"/>
</dbReference>
<organism evidence="12">
    <name type="scientific">uncultured Campylobacterales bacterium</name>
    <dbReference type="NCBI Taxonomy" id="352960"/>
    <lineage>
        <taxon>Bacteria</taxon>
        <taxon>Pseudomonadati</taxon>
        <taxon>Campylobacterota</taxon>
        <taxon>Epsilonproteobacteria</taxon>
        <taxon>Campylobacterales</taxon>
        <taxon>environmental samples</taxon>
    </lineage>
</organism>
<feature type="binding site" evidence="8">
    <location>
        <begin position="248"/>
        <end position="252"/>
    </location>
    <ligand>
        <name>GTP</name>
        <dbReference type="ChEBI" id="CHEBI:37565"/>
        <label>2</label>
    </ligand>
</feature>
<dbReference type="Pfam" id="PF01926">
    <property type="entry name" value="MMR_HSR1"/>
    <property type="match status" value="2"/>
</dbReference>
<gene>
    <name evidence="8" type="primary">der</name>
    <name evidence="12" type="ORF">HELGO_WM2714</name>
</gene>
<accession>A0A6S6SG77</accession>
<evidence type="ECO:0000256" key="9">
    <source>
        <dbReference type="PROSITE-ProRule" id="PRU01049"/>
    </source>
</evidence>
<dbReference type="Gene3D" id="3.40.50.300">
    <property type="entry name" value="P-loop containing nucleotide triphosphate hydrolases"/>
    <property type="match status" value="2"/>
</dbReference>
<dbReference type="Pfam" id="PF14714">
    <property type="entry name" value="KH_dom-like"/>
    <property type="match status" value="1"/>
</dbReference>
<dbReference type="InterPro" id="IPR006073">
    <property type="entry name" value="GTP-bd"/>
</dbReference>
<dbReference type="FunFam" id="3.30.300.20:FF:000004">
    <property type="entry name" value="GTPase Der"/>
    <property type="match status" value="1"/>
</dbReference>
<comment type="similarity">
    <text evidence="1 8 9 10">Belongs to the TRAFAC class TrmE-Era-EngA-EngB-Septin-like GTPase superfamily. EngA (Der) GTPase family.</text>
</comment>
<dbReference type="GO" id="GO:0042254">
    <property type="term" value="P:ribosome biogenesis"/>
    <property type="evidence" value="ECO:0007669"/>
    <property type="project" value="UniProtKB-KW"/>
</dbReference>
<reference evidence="12" key="1">
    <citation type="submission" date="2020-01" db="EMBL/GenBank/DDBJ databases">
        <authorList>
            <person name="Meier V. D."/>
            <person name="Meier V D."/>
        </authorList>
    </citation>
    <scope>NUCLEOTIDE SEQUENCE</scope>
    <source>
        <strain evidence="12">HLG_WM_MAG_12</strain>
    </source>
</reference>
<dbReference type="EMBL" id="CACVAW010000010">
    <property type="protein sequence ID" value="CAA6803879.1"/>
    <property type="molecule type" value="Genomic_DNA"/>
</dbReference>
<feature type="binding site" evidence="8">
    <location>
        <begin position="55"/>
        <end position="59"/>
    </location>
    <ligand>
        <name>GTP</name>
        <dbReference type="ChEBI" id="CHEBI:37565"/>
        <label>1</label>
    </ligand>
</feature>
<evidence type="ECO:0000256" key="4">
    <source>
        <dbReference type="ARBA" id="ARBA00022737"/>
    </source>
</evidence>
<dbReference type="InterPro" id="IPR015946">
    <property type="entry name" value="KH_dom-like_a/b"/>
</dbReference>
<feature type="binding site" evidence="8">
    <location>
        <begin position="8"/>
        <end position="15"/>
    </location>
    <ligand>
        <name>GTP</name>
        <dbReference type="ChEBI" id="CHEBI:37565"/>
        <label>1</label>
    </ligand>
</feature>
<comment type="function">
    <text evidence="8 10">GTPase that plays an essential role in the late steps of ribosome biogenesis.</text>
</comment>
<evidence type="ECO:0000256" key="8">
    <source>
        <dbReference type="HAMAP-Rule" id="MF_00195"/>
    </source>
</evidence>